<feature type="chain" id="PRO_5039174067" evidence="3">
    <location>
        <begin position="35"/>
        <end position="417"/>
    </location>
</feature>
<dbReference type="Pfam" id="PF13365">
    <property type="entry name" value="Trypsin_2"/>
    <property type="match status" value="1"/>
</dbReference>
<evidence type="ECO:0000313" key="4">
    <source>
        <dbReference type="EMBL" id="TQM10785.1"/>
    </source>
</evidence>
<gene>
    <name evidence="4" type="ORF">FB558_3306</name>
</gene>
<dbReference type="InterPro" id="IPR009003">
    <property type="entry name" value="Peptidase_S1_PA"/>
</dbReference>
<keyword evidence="5" id="KW-1185">Reference proteome</keyword>
<feature type="region of interest" description="Disordered" evidence="1">
    <location>
        <begin position="134"/>
        <end position="155"/>
    </location>
</feature>
<evidence type="ECO:0000313" key="5">
    <source>
        <dbReference type="Proteomes" id="UP000315677"/>
    </source>
</evidence>
<evidence type="ECO:0000256" key="3">
    <source>
        <dbReference type="SAM" id="SignalP"/>
    </source>
</evidence>
<feature type="signal peptide" evidence="3">
    <location>
        <begin position="1"/>
        <end position="34"/>
    </location>
</feature>
<dbReference type="Proteomes" id="UP000315677">
    <property type="component" value="Unassembled WGS sequence"/>
</dbReference>
<dbReference type="InterPro" id="IPR043504">
    <property type="entry name" value="Peptidase_S1_PA_chymotrypsin"/>
</dbReference>
<dbReference type="OrthoDB" id="3566216at2"/>
<reference evidence="4 5" key="1">
    <citation type="submission" date="2019-06" db="EMBL/GenBank/DDBJ databases">
        <title>Sequencing the genomes of 1000 actinobacteria strains.</title>
        <authorList>
            <person name="Klenk H.-P."/>
        </authorList>
    </citation>
    <scope>NUCLEOTIDE SEQUENCE [LARGE SCALE GENOMIC DNA]</scope>
    <source>
        <strain evidence="4 5">DSM 45301</strain>
    </source>
</reference>
<keyword evidence="2" id="KW-1133">Transmembrane helix</keyword>
<evidence type="ECO:0000256" key="1">
    <source>
        <dbReference type="SAM" id="MobiDB-lite"/>
    </source>
</evidence>
<feature type="region of interest" description="Disordered" evidence="1">
    <location>
        <begin position="333"/>
        <end position="352"/>
    </location>
</feature>
<dbReference type="SUPFAM" id="SSF50494">
    <property type="entry name" value="Trypsin-like serine proteases"/>
    <property type="match status" value="1"/>
</dbReference>
<protein>
    <submittedName>
        <fullName evidence="4">Trypsin-like peptidase</fullName>
    </submittedName>
</protein>
<dbReference type="RefSeq" id="WP_142054422.1">
    <property type="nucleotide sequence ID" value="NZ_VFPA01000002.1"/>
</dbReference>
<dbReference type="EMBL" id="VFPA01000002">
    <property type="protein sequence ID" value="TQM10785.1"/>
    <property type="molecule type" value="Genomic_DNA"/>
</dbReference>
<evidence type="ECO:0000256" key="2">
    <source>
        <dbReference type="SAM" id="Phobius"/>
    </source>
</evidence>
<dbReference type="Gene3D" id="2.40.10.10">
    <property type="entry name" value="Trypsin-like serine proteases"/>
    <property type="match status" value="1"/>
</dbReference>
<keyword evidence="3" id="KW-0732">Signal</keyword>
<name>A0A543DNC4_9PSEU</name>
<feature type="region of interest" description="Disordered" evidence="1">
    <location>
        <begin position="387"/>
        <end position="417"/>
    </location>
</feature>
<keyword evidence="2" id="KW-0472">Membrane</keyword>
<sequence length="417" mass="42741">MGFASTAPGRRLLGLALTPVVACSVMMISGASAAADTPEPDPPGSSPDGAALNSLIDPALLESLQQSIVGLVVVWEEPEDPFALGDVPEPGGPAVPGAEPPVITICTGWFDTPTTIATAGHCVDPEQGRLAIDLQKGPSIDPGTGEPLPTPPVRPEPERVVYAFQPREMPGAVITSPVVVRVDSFRPGEEGDTAKLEMHGMPPGKPLAIAPTAPRLGETVTSIGFPGLNIDETDGVNLDALLSGGKTPAEVLQDSRLQPVNTSGTITARQFRNGVAVYQINADLAEGVSGGPTINSRGEVYGISSQMSVPFLGQNFNVITDTGMLREFLGHEPLQPGAASTNEDSRLASGSGPLGGGLQTGWIVFLSVLGGAVLGGLTMWLFARSTRRPSAGGGDESRPPPTAVRARDGADPPPGGG</sequence>
<keyword evidence="2" id="KW-0812">Transmembrane</keyword>
<dbReference type="AlphaFoldDB" id="A0A543DNC4"/>
<feature type="transmembrane region" description="Helical" evidence="2">
    <location>
        <begin position="362"/>
        <end position="383"/>
    </location>
</feature>
<comment type="caution">
    <text evidence="4">The sequence shown here is derived from an EMBL/GenBank/DDBJ whole genome shotgun (WGS) entry which is preliminary data.</text>
</comment>
<accession>A0A543DNC4</accession>
<organism evidence="4 5">
    <name type="scientific">Pseudonocardia kunmingensis</name>
    <dbReference type="NCBI Taxonomy" id="630975"/>
    <lineage>
        <taxon>Bacteria</taxon>
        <taxon>Bacillati</taxon>
        <taxon>Actinomycetota</taxon>
        <taxon>Actinomycetes</taxon>
        <taxon>Pseudonocardiales</taxon>
        <taxon>Pseudonocardiaceae</taxon>
        <taxon>Pseudonocardia</taxon>
    </lineage>
</organism>
<proteinExistence type="predicted"/>